<keyword evidence="2" id="KW-1185">Reference proteome</keyword>
<comment type="caution">
    <text evidence="1">The sequence shown here is derived from an EMBL/GenBank/DDBJ whole genome shotgun (WGS) entry which is preliminary data.</text>
</comment>
<organism evidence="1 2">
    <name type="scientific">Botryosphaeria dothidea</name>
    <dbReference type="NCBI Taxonomy" id="55169"/>
    <lineage>
        <taxon>Eukaryota</taxon>
        <taxon>Fungi</taxon>
        <taxon>Dikarya</taxon>
        <taxon>Ascomycota</taxon>
        <taxon>Pezizomycotina</taxon>
        <taxon>Dothideomycetes</taxon>
        <taxon>Dothideomycetes incertae sedis</taxon>
        <taxon>Botryosphaeriales</taxon>
        <taxon>Botryosphaeriaceae</taxon>
        <taxon>Botryosphaeria</taxon>
    </lineage>
</organism>
<dbReference type="EMBL" id="WWBZ02000051">
    <property type="protein sequence ID" value="KAF4303901.1"/>
    <property type="molecule type" value="Genomic_DNA"/>
</dbReference>
<reference evidence="1" key="1">
    <citation type="submission" date="2020-04" db="EMBL/GenBank/DDBJ databases">
        <title>Genome Assembly and Annotation of Botryosphaeria dothidea sdau 11-99, a Latent Pathogen of Apple Fruit Ring Rot in China.</title>
        <authorList>
            <person name="Yu C."/>
            <person name="Diao Y."/>
            <person name="Lu Q."/>
            <person name="Zhao J."/>
            <person name="Cui S."/>
            <person name="Peng C."/>
            <person name="He B."/>
            <person name="Liu H."/>
        </authorList>
    </citation>
    <scope>NUCLEOTIDE SEQUENCE [LARGE SCALE GENOMIC DNA]</scope>
    <source>
        <strain evidence="1">Sdau11-99</strain>
    </source>
</reference>
<dbReference type="GO" id="GO:0016491">
    <property type="term" value="F:oxidoreductase activity"/>
    <property type="evidence" value="ECO:0007669"/>
    <property type="project" value="InterPro"/>
</dbReference>
<proteinExistence type="predicted"/>
<dbReference type="PANTHER" id="PTHR36124">
    <property type="match status" value="1"/>
</dbReference>
<evidence type="ECO:0000313" key="1">
    <source>
        <dbReference type="EMBL" id="KAF4303901.1"/>
    </source>
</evidence>
<accession>A0A8H4IMP3</accession>
<gene>
    <name evidence="1" type="ORF">GTA08_BOTSDO07414</name>
</gene>
<protein>
    <submittedName>
        <fullName evidence="1">Trans-anethole oxidase protein</fullName>
    </submittedName>
</protein>
<name>A0A8H4IMP3_9PEZI</name>
<dbReference type="AlphaFoldDB" id="A0A8H4IMP3"/>
<evidence type="ECO:0000313" key="2">
    <source>
        <dbReference type="Proteomes" id="UP000572817"/>
    </source>
</evidence>
<dbReference type="Proteomes" id="UP000572817">
    <property type="component" value="Unassembled WGS sequence"/>
</dbReference>
<dbReference type="InterPro" id="IPR046366">
    <property type="entry name" value="MPAB"/>
</dbReference>
<dbReference type="PANTHER" id="PTHR36124:SF1">
    <property type="entry name" value="ER-BOUND OXYGENASE MPAB_MPAB'_RUBBER OXYGENASE CATALYTIC DOMAIN-CONTAINING PROTEIN"/>
    <property type="match status" value="1"/>
</dbReference>
<sequence length="331" mass="38329">MAPYHWISKEIESLDPYTDYERIYRLSTGYGLNDFANNLIYALTFPNFVVTPHGAEVVWREDGGKVLHKATQREEETQNNNALWWYYGPSDARTQKSIDGINRLHAHWASKYPGRFMDNEDYIYTLAFSAILVHRLRLRLGLRGWSDKQKVAAHIFWREMGRYFVTEDGSHLHGYPETWDETVAYCEAFENAPREGTEQGHLVAEAIYSQFGFRYFPSGLRWLGRAMPIALSLPSTLRVHKIEPINPVLKVVIVWVVGVMFWVVETLLPDPSPEQAWWPGMEIMDQGEKKERQKGLREVDQRFGTFFAKTHAAHWPGCPYHAAMGKMEKSG</sequence>
<dbReference type="OrthoDB" id="2821871at2759"/>